<dbReference type="Pfam" id="PF23542">
    <property type="entry name" value="DUF1512_C"/>
    <property type="match status" value="1"/>
</dbReference>
<evidence type="ECO:0000259" key="3">
    <source>
        <dbReference type="Pfam" id="PF23542"/>
    </source>
</evidence>
<keyword evidence="5" id="KW-1185">Reference proteome</keyword>
<evidence type="ECO:0000313" key="5">
    <source>
        <dbReference type="Proteomes" id="UP000509448"/>
    </source>
</evidence>
<gene>
    <name evidence="4" type="ORF">NAS2_1108</name>
</gene>
<evidence type="ECO:0000259" key="2">
    <source>
        <dbReference type="Pfam" id="PF07431"/>
    </source>
</evidence>
<dbReference type="InterPro" id="IPR056461">
    <property type="entry name" value="DUF1512_C"/>
</dbReference>
<evidence type="ECO:0008006" key="6">
    <source>
        <dbReference type="Google" id="ProtNLM"/>
    </source>
</evidence>
<dbReference type="InterPro" id="IPR056460">
    <property type="entry name" value="DUF1512_N"/>
</dbReference>
<sequence length="366" mass="39502">MNGTAMNNPTIMAMTLAGLAIVAAFIFYGMRIQLDSMLWQLNKHIKRAQGLSASARKRLISELLRYYGSNEHELSAKVDAALNSLVIQPISLDPHGIVPKLDHVLRIWDKSLEDTVERLAPGAGPISRKNMTNLLELTVELERLRKILEHYYASAKKDHDLISLSYLQVYLPFFMEEAEALSSGVDALTKGAPIGDALGPMVVRSLVGDARPRRIAEDTIFYELEMDGRRIIAVKAEGPGGTVGRPGEAVERLLEIYRGTKLVISVDAALKLEGEETGSLAEGVGVAMGGPGTDRFYIESAASKMGVPTYAVVVKMSEKEAISEMPGAVRAAVPAAVEAVRRAVRENTLPGDTVIVVGVGNTIGVP</sequence>
<dbReference type="Proteomes" id="UP000509448">
    <property type="component" value="Chromosome"/>
</dbReference>
<name>A0A4P2VER5_9ARCH</name>
<evidence type="ECO:0000313" key="4">
    <source>
        <dbReference type="EMBL" id="BBE42497.1"/>
    </source>
</evidence>
<dbReference type="KEGG" id="ccai:NAS2_1108"/>
<accession>A0A4P2VER5</accession>
<keyword evidence="1" id="KW-0472">Membrane</keyword>
<feature type="domain" description="DUF1512" evidence="3">
    <location>
        <begin position="194"/>
        <end position="366"/>
    </location>
</feature>
<protein>
    <recommendedName>
        <fullName evidence="6">DUF1512 domain-containing protein</fullName>
    </recommendedName>
</protein>
<dbReference type="AlphaFoldDB" id="A0A4P2VER5"/>
<organism evidence="4 5">
    <name type="scientific">Conexivisphaera calida</name>
    <dbReference type="NCBI Taxonomy" id="1874277"/>
    <lineage>
        <taxon>Archaea</taxon>
        <taxon>Nitrososphaerota</taxon>
        <taxon>Conexivisphaeria</taxon>
        <taxon>Conexivisphaerales</taxon>
        <taxon>Conexivisphaeraceae</taxon>
        <taxon>Conexivisphaera</taxon>
    </lineage>
</organism>
<feature type="transmembrane region" description="Helical" evidence="1">
    <location>
        <begin position="12"/>
        <end position="30"/>
    </location>
</feature>
<dbReference type="EMBL" id="AP018732">
    <property type="protein sequence ID" value="BBE42497.1"/>
    <property type="molecule type" value="Genomic_DNA"/>
</dbReference>
<dbReference type="Pfam" id="PF07431">
    <property type="entry name" value="DUF1512"/>
    <property type="match status" value="1"/>
</dbReference>
<feature type="domain" description="DUF1512" evidence="2">
    <location>
        <begin position="14"/>
        <end position="189"/>
    </location>
</feature>
<evidence type="ECO:0000256" key="1">
    <source>
        <dbReference type="SAM" id="Phobius"/>
    </source>
</evidence>
<keyword evidence="1" id="KW-1133">Transmembrane helix</keyword>
<keyword evidence="1" id="KW-0812">Transmembrane</keyword>
<proteinExistence type="predicted"/>
<reference evidence="4 5" key="1">
    <citation type="journal article" date="2019" name="ISME J.">
        <title>Isolation and characterization of a thermophilic sulfur- and iron-reducing thaumarchaeote from a terrestrial acidic hot spring.</title>
        <authorList>
            <person name="Kato S."/>
            <person name="Itoh T."/>
            <person name="Yuki M."/>
            <person name="Nagamori M."/>
            <person name="Ohnishi M."/>
            <person name="Uematsu K."/>
            <person name="Suzuki K."/>
            <person name="Takashina T."/>
            <person name="Ohkuma M."/>
        </authorList>
    </citation>
    <scope>NUCLEOTIDE SEQUENCE [LARGE SCALE GENOMIC DNA]</scope>
    <source>
        <strain evidence="4 5">NAS-02</strain>
    </source>
</reference>